<feature type="binding site" evidence="17">
    <location>
        <position position="297"/>
    </location>
    <ligand>
        <name>(6S)-NADPHX</name>
        <dbReference type="ChEBI" id="CHEBI:64076"/>
    </ligand>
</feature>
<evidence type="ECO:0000256" key="18">
    <source>
        <dbReference type="HAMAP-Rule" id="MF_01966"/>
    </source>
</evidence>
<evidence type="ECO:0000256" key="7">
    <source>
        <dbReference type="ARBA" id="ARBA00022840"/>
    </source>
</evidence>
<name>A0A7W6GM96_9SPHN</name>
<dbReference type="GO" id="GO:0046872">
    <property type="term" value="F:metal ion binding"/>
    <property type="evidence" value="ECO:0007669"/>
    <property type="project" value="UniProtKB-UniRule"/>
</dbReference>
<dbReference type="GO" id="GO:0052856">
    <property type="term" value="F:NAD(P)HX epimerase activity"/>
    <property type="evidence" value="ECO:0007669"/>
    <property type="project" value="UniProtKB-UniRule"/>
</dbReference>
<keyword evidence="11 18" id="KW-0413">Isomerase</keyword>
<evidence type="ECO:0000256" key="3">
    <source>
        <dbReference type="ARBA" id="ARBA00006001"/>
    </source>
</evidence>
<comment type="catalytic activity">
    <reaction evidence="2 18 19">
        <text>(6R)-NADPHX = (6S)-NADPHX</text>
        <dbReference type="Rhea" id="RHEA:32227"/>
        <dbReference type="ChEBI" id="CHEBI:64076"/>
        <dbReference type="ChEBI" id="CHEBI:64077"/>
        <dbReference type="EC" id="5.1.99.6"/>
    </reaction>
</comment>
<dbReference type="Gene3D" id="3.40.1190.20">
    <property type="match status" value="1"/>
</dbReference>
<comment type="function">
    <text evidence="18">Catalyzes the epimerization of the S- and R-forms of NAD(P)HX, a damaged form of NAD(P)H that is a result of enzymatic or heat-dependent hydration. This is a prerequisite for the S-specific NAD(P)H-hydrate dehydratase to allow the repair of both epimers of NAD(P)HX.</text>
</comment>
<feature type="binding site" evidence="17">
    <location>
        <position position="238"/>
    </location>
    <ligand>
        <name>(6S)-NADPHX</name>
        <dbReference type="ChEBI" id="CHEBI:64076"/>
    </ligand>
</feature>
<comment type="caution">
    <text evidence="22">The sequence shown here is derived from an EMBL/GenBank/DDBJ whole genome shotgun (WGS) entry which is preliminary data.</text>
</comment>
<keyword evidence="5 18" id="KW-0479">Metal-binding</keyword>
<feature type="binding site" evidence="17">
    <location>
        <begin position="375"/>
        <end position="379"/>
    </location>
    <ligand>
        <name>AMP</name>
        <dbReference type="ChEBI" id="CHEBI:456215"/>
    </ligand>
</feature>
<feature type="binding site" evidence="17">
    <location>
        <position position="405"/>
    </location>
    <ligand>
        <name>(6S)-NADPHX</name>
        <dbReference type="ChEBI" id="CHEBI:64076"/>
    </ligand>
</feature>
<proteinExistence type="inferred from homology"/>
<evidence type="ECO:0000256" key="9">
    <source>
        <dbReference type="ARBA" id="ARBA00022958"/>
    </source>
</evidence>
<dbReference type="GO" id="GO:0005524">
    <property type="term" value="F:ATP binding"/>
    <property type="evidence" value="ECO:0007669"/>
    <property type="project" value="UniProtKB-UniRule"/>
</dbReference>
<comment type="similarity">
    <text evidence="4 19">In the C-terminal section; belongs to the NnrD/CARKD family.</text>
</comment>
<feature type="binding site" evidence="18">
    <location>
        <begin position="119"/>
        <end position="125"/>
    </location>
    <ligand>
        <name>(6S)-NADPHX</name>
        <dbReference type="ChEBI" id="CHEBI:64076"/>
    </ligand>
</feature>
<evidence type="ECO:0000256" key="17">
    <source>
        <dbReference type="HAMAP-Rule" id="MF_01965"/>
    </source>
</evidence>
<evidence type="ECO:0000313" key="22">
    <source>
        <dbReference type="EMBL" id="MBB3980555.1"/>
    </source>
</evidence>
<dbReference type="HAMAP" id="MF_01965">
    <property type="entry name" value="NADHX_dehydratase"/>
    <property type="match status" value="1"/>
</dbReference>
<evidence type="ECO:0000256" key="16">
    <source>
        <dbReference type="ARBA" id="ARBA00049209"/>
    </source>
</evidence>
<dbReference type="SUPFAM" id="SSF64153">
    <property type="entry name" value="YjeF N-terminal domain-like"/>
    <property type="match status" value="1"/>
</dbReference>
<evidence type="ECO:0000259" key="21">
    <source>
        <dbReference type="PROSITE" id="PS51385"/>
    </source>
</evidence>
<dbReference type="GO" id="GO:0016301">
    <property type="term" value="F:kinase activity"/>
    <property type="evidence" value="ECO:0007669"/>
    <property type="project" value="UniProtKB-KW"/>
</dbReference>
<evidence type="ECO:0000256" key="1">
    <source>
        <dbReference type="ARBA" id="ARBA00000013"/>
    </source>
</evidence>
<comment type="caution">
    <text evidence="18">Lacks conserved residue(s) required for the propagation of feature annotation.</text>
</comment>
<dbReference type="GO" id="GO:0046496">
    <property type="term" value="P:nicotinamide nucleotide metabolic process"/>
    <property type="evidence" value="ECO:0007669"/>
    <property type="project" value="UniProtKB-UniRule"/>
</dbReference>
<dbReference type="InterPro" id="IPR036652">
    <property type="entry name" value="YjeF_N_dom_sf"/>
</dbReference>
<gene>
    <name evidence="18" type="primary">nnrE</name>
    <name evidence="17" type="synonym">nnrD</name>
    <name evidence="22" type="ORF">GGR44_000186</name>
</gene>
<comment type="subunit">
    <text evidence="17">Homotetramer.</text>
</comment>
<dbReference type="RefSeq" id="WP_183953568.1">
    <property type="nucleotide sequence ID" value="NZ_JACIEB010000001.1"/>
</dbReference>
<comment type="catalytic activity">
    <reaction evidence="15 17 19">
        <text>(6S)-NADHX + ADP = AMP + phosphate + NADH + H(+)</text>
        <dbReference type="Rhea" id="RHEA:32223"/>
        <dbReference type="ChEBI" id="CHEBI:15378"/>
        <dbReference type="ChEBI" id="CHEBI:43474"/>
        <dbReference type="ChEBI" id="CHEBI:57945"/>
        <dbReference type="ChEBI" id="CHEBI:64074"/>
        <dbReference type="ChEBI" id="CHEBI:456215"/>
        <dbReference type="ChEBI" id="CHEBI:456216"/>
        <dbReference type="EC" id="4.2.1.136"/>
    </reaction>
</comment>
<dbReference type="SUPFAM" id="SSF53613">
    <property type="entry name" value="Ribokinase-like"/>
    <property type="match status" value="1"/>
</dbReference>
<comment type="similarity">
    <text evidence="17">Belongs to the NnrD/CARKD family.</text>
</comment>
<feature type="binding site" evidence="18">
    <location>
        <position position="148"/>
    </location>
    <ligand>
        <name>(6S)-NADPHX</name>
        <dbReference type="ChEBI" id="CHEBI:64076"/>
    </ligand>
</feature>
<feature type="binding site" evidence="18">
    <location>
        <begin position="58"/>
        <end position="62"/>
    </location>
    <ligand>
        <name>(6S)-NADPHX</name>
        <dbReference type="ChEBI" id="CHEBI:64076"/>
    </ligand>
</feature>
<dbReference type="PROSITE" id="PS51383">
    <property type="entry name" value="YJEF_C_3"/>
    <property type="match status" value="1"/>
</dbReference>
<evidence type="ECO:0000259" key="20">
    <source>
        <dbReference type="PROSITE" id="PS51383"/>
    </source>
</evidence>
<keyword evidence="13" id="KW-0511">Multifunctional enzyme</keyword>
<feature type="domain" description="YjeF C-terminal" evidence="20">
    <location>
        <begin position="205"/>
        <end position="459"/>
    </location>
</feature>
<keyword evidence="22" id="KW-0808">Transferase</keyword>
<keyword evidence="7 17" id="KW-0067">ATP-binding</keyword>
<dbReference type="HAMAP" id="MF_01966">
    <property type="entry name" value="NADHX_epimerase"/>
    <property type="match status" value="1"/>
</dbReference>
<keyword evidence="22" id="KW-0418">Kinase</keyword>
<dbReference type="AlphaFoldDB" id="A0A7W6GM96"/>
<evidence type="ECO:0000256" key="2">
    <source>
        <dbReference type="ARBA" id="ARBA00000909"/>
    </source>
</evidence>
<dbReference type="InterPro" id="IPR004443">
    <property type="entry name" value="YjeF_N_dom"/>
</dbReference>
<evidence type="ECO:0000256" key="6">
    <source>
        <dbReference type="ARBA" id="ARBA00022741"/>
    </source>
</evidence>
<protein>
    <recommendedName>
        <fullName evidence="19">Bifunctional NAD(P)H-hydrate repair enzyme</fullName>
    </recommendedName>
    <alternativeName>
        <fullName evidence="19">Nicotinamide nucleotide repair protein</fullName>
    </alternativeName>
    <domain>
        <recommendedName>
            <fullName evidence="19">ADP-dependent (S)-NAD(P)H-hydrate dehydratase</fullName>
            <ecNumber evidence="19">4.2.1.136</ecNumber>
        </recommendedName>
        <alternativeName>
            <fullName evidence="19">ADP-dependent NAD(P)HX dehydratase</fullName>
        </alternativeName>
    </domain>
    <domain>
        <recommendedName>
            <fullName evidence="19">NAD(P)H-hydrate epimerase</fullName>
            <ecNumber evidence="19">5.1.99.6</ecNumber>
        </recommendedName>
    </domain>
</protein>
<dbReference type="Proteomes" id="UP000552757">
    <property type="component" value="Unassembled WGS sequence"/>
</dbReference>
<evidence type="ECO:0000256" key="13">
    <source>
        <dbReference type="ARBA" id="ARBA00023268"/>
    </source>
</evidence>
<evidence type="ECO:0000256" key="11">
    <source>
        <dbReference type="ARBA" id="ARBA00023235"/>
    </source>
</evidence>
<evidence type="ECO:0000256" key="10">
    <source>
        <dbReference type="ARBA" id="ARBA00023027"/>
    </source>
</evidence>
<evidence type="ECO:0000256" key="12">
    <source>
        <dbReference type="ARBA" id="ARBA00023239"/>
    </source>
</evidence>
<feature type="binding site" evidence="17">
    <location>
        <position position="404"/>
    </location>
    <ligand>
        <name>AMP</name>
        <dbReference type="ChEBI" id="CHEBI:456215"/>
    </ligand>
</feature>
<keyword evidence="9 18" id="KW-0630">Potassium</keyword>
<dbReference type="GO" id="GO:0052855">
    <property type="term" value="F:ADP-dependent NAD(P)H-hydrate dehydratase activity"/>
    <property type="evidence" value="ECO:0007669"/>
    <property type="project" value="UniProtKB-UniRule"/>
</dbReference>
<accession>A0A7W6GM96</accession>
<evidence type="ECO:0000256" key="14">
    <source>
        <dbReference type="ARBA" id="ARBA00025153"/>
    </source>
</evidence>
<comment type="cofactor">
    <cofactor evidence="18 19">
        <name>K(+)</name>
        <dbReference type="ChEBI" id="CHEBI:29103"/>
    </cofactor>
    <text evidence="18 19">Binds 1 potassium ion per subunit.</text>
</comment>
<keyword evidence="10 17" id="KW-0520">NAD</keyword>
<dbReference type="Pfam" id="PF01256">
    <property type="entry name" value="Carb_kinase"/>
    <property type="match status" value="1"/>
</dbReference>
<evidence type="ECO:0000256" key="4">
    <source>
        <dbReference type="ARBA" id="ARBA00009524"/>
    </source>
</evidence>
<dbReference type="CDD" id="cd01171">
    <property type="entry name" value="YXKO-related"/>
    <property type="match status" value="1"/>
</dbReference>
<dbReference type="NCBIfam" id="TIGR00197">
    <property type="entry name" value="yjeF_nterm"/>
    <property type="match status" value="1"/>
</dbReference>
<dbReference type="EC" id="4.2.1.136" evidence="19"/>
<dbReference type="InterPro" id="IPR000631">
    <property type="entry name" value="CARKD"/>
</dbReference>
<comment type="catalytic activity">
    <reaction evidence="16 17 19">
        <text>(6S)-NADPHX + ADP = AMP + phosphate + NADPH + H(+)</text>
        <dbReference type="Rhea" id="RHEA:32235"/>
        <dbReference type="ChEBI" id="CHEBI:15378"/>
        <dbReference type="ChEBI" id="CHEBI:43474"/>
        <dbReference type="ChEBI" id="CHEBI:57783"/>
        <dbReference type="ChEBI" id="CHEBI:64076"/>
        <dbReference type="ChEBI" id="CHEBI:456215"/>
        <dbReference type="ChEBI" id="CHEBI:456216"/>
        <dbReference type="EC" id="4.2.1.136"/>
    </reaction>
</comment>
<keyword evidence="12 17" id="KW-0456">Lyase</keyword>
<keyword evidence="6 17" id="KW-0547">Nucleotide-binding</keyword>
<feature type="binding site" evidence="18">
    <location>
        <position position="115"/>
    </location>
    <ligand>
        <name>K(+)</name>
        <dbReference type="ChEBI" id="CHEBI:29103"/>
    </ligand>
</feature>
<dbReference type="InterPro" id="IPR017953">
    <property type="entry name" value="Carbohydrate_kinase_pred_CS"/>
</dbReference>
<dbReference type="GO" id="GO:0110051">
    <property type="term" value="P:metabolite repair"/>
    <property type="evidence" value="ECO:0007669"/>
    <property type="project" value="TreeGrafter"/>
</dbReference>
<dbReference type="PIRSF" id="PIRSF017184">
    <property type="entry name" value="Nnr"/>
    <property type="match status" value="1"/>
</dbReference>
<evidence type="ECO:0000256" key="15">
    <source>
        <dbReference type="ARBA" id="ARBA00048238"/>
    </source>
</evidence>
<organism evidence="22 23">
    <name type="scientific">Sphingobium fontiphilum</name>
    <dbReference type="NCBI Taxonomy" id="944425"/>
    <lineage>
        <taxon>Bacteria</taxon>
        <taxon>Pseudomonadati</taxon>
        <taxon>Pseudomonadota</taxon>
        <taxon>Alphaproteobacteria</taxon>
        <taxon>Sphingomonadales</taxon>
        <taxon>Sphingomonadaceae</taxon>
        <taxon>Sphingobium</taxon>
    </lineage>
</organism>
<keyword evidence="8 17" id="KW-0521">NADP</keyword>
<dbReference type="EC" id="5.1.99.6" evidence="19"/>
<comment type="function">
    <text evidence="14 19">Bifunctional enzyme that catalyzes the epimerization of the S- and R-forms of NAD(P)HX and the dehydration of the S-form of NAD(P)HX at the expense of ADP, which is converted to AMP. This allows the repair of both epimers of NAD(P)HX, a damaged form of NAD(P)H that is a result of enzymatic or heat-dependent hydration.</text>
</comment>
<dbReference type="InterPro" id="IPR030677">
    <property type="entry name" value="Nnr"/>
</dbReference>
<dbReference type="PANTHER" id="PTHR12592">
    <property type="entry name" value="ATP-DEPENDENT (S)-NAD(P)H-HYDRATE DEHYDRATASE FAMILY MEMBER"/>
    <property type="match status" value="1"/>
</dbReference>
<evidence type="ECO:0000256" key="5">
    <source>
        <dbReference type="ARBA" id="ARBA00022723"/>
    </source>
</evidence>
<evidence type="ECO:0000256" key="19">
    <source>
        <dbReference type="PIRNR" id="PIRNR017184"/>
    </source>
</evidence>
<dbReference type="PANTHER" id="PTHR12592:SF0">
    <property type="entry name" value="ATP-DEPENDENT (S)-NAD(P)H-HYDRATE DEHYDRATASE"/>
    <property type="match status" value="1"/>
</dbReference>
<dbReference type="PROSITE" id="PS01050">
    <property type="entry name" value="YJEF_C_2"/>
    <property type="match status" value="1"/>
</dbReference>
<feature type="domain" description="YjeF N-terminal" evidence="21">
    <location>
        <begin position="12"/>
        <end position="205"/>
    </location>
</feature>
<dbReference type="NCBIfam" id="TIGR00196">
    <property type="entry name" value="yjeF_cterm"/>
    <property type="match status" value="1"/>
</dbReference>
<dbReference type="EMBL" id="JACIEB010000001">
    <property type="protein sequence ID" value="MBB3980555.1"/>
    <property type="molecule type" value="Genomic_DNA"/>
</dbReference>
<comment type="function">
    <text evidence="17">Catalyzes the dehydration of the S-form of NAD(P)HX at the expense of ADP, which is converted to AMP. Together with NAD(P)HX epimerase, which catalyzes the epimerization of the S- and R-forms, the enzyme allows the repair of both epimers of NAD(P)HX, a damaged form of NAD(P)H that is a result of enzymatic or heat-dependent hydration.</text>
</comment>
<dbReference type="PROSITE" id="PS51385">
    <property type="entry name" value="YJEF_N"/>
    <property type="match status" value="1"/>
</dbReference>
<reference evidence="22 23" key="1">
    <citation type="submission" date="2020-08" db="EMBL/GenBank/DDBJ databases">
        <title>Genomic Encyclopedia of Type Strains, Phase IV (KMG-IV): sequencing the most valuable type-strain genomes for metagenomic binning, comparative biology and taxonomic classification.</title>
        <authorList>
            <person name="Goeker M."/>
        </authorList>
    </citation>
    <scope>NUCLEOTIDE SEQUENCE [LARGE SCALE GENOMIC DNA]</scope>
    <source>
        <strain evidence="22 23">DSM 29348</strain>
    </source>
</reference>
<sequence>MAGSAILTADAMRAAEQAVFDAGVEPYALMERAGTAAAELIWRASCGRDMLVLCGPGNNGGDGYVVARLLAARGVPVRVAAMGESRTESGIQARSLWTGSVEALADARPASVLVDALFGTGLARGLDDDVAGRLCALAERATHIHAIDLPSGVATDSGALLSPVPDYDLCIALGAWKPAHWLQPAAGTVRQAVLADIGIACDDRVHALMPPRLKAPGADAHKYRRGLVAVVGGAMAGAGRLASRAAAVGGAGYVRRLAMEADHAGPDAIVASVAATPDRLAGALDDRRIAALLVGPGLGRDDAARARMGIALAARRPLVLDADALMLLDADAVPPGSVLTPHDGEFAALFGDLPGSKIDRALAAARRCGSVVVAKGADSVIAAPDGRAAVARGASHWLSTAGTGDVLAGLVAGRLAVTGDPFRAACEAVWLHGEAARLAGAAFIADGLIGCIAPAIAGRL</sequence>
<feature type="binding site" evidence="18">
    <location>
        <position position="59"/>
    </location>
    <ligand>
        <name>K(+)</name>
        <dbReference type="ChEBI" id="CHEBI:29103"/>
    </ligand>
</feature>
<comment type="cofactor">
    <cofactor evidence="17">
        <name>Mg(2+)</name>
        <dbReference type="ChEBI" id="CHEBI:18420"/>
    </cofactor>
</comment>
<comment type="catalytic activity">
    <reaction evidence="1 18 19">
        <text>(6R)-NADHX = (6S)-NADHX</text>
        <dbReference type="Rhea" id="RHEA:32215"/>
        <dbReference type="ChEBI" id="CHEBI:64074"/>
        <dbReference type="ChEBI" id="CHEBI:64075"/>
        <dbReference type="EC" id="5.1.99.6"/>
    </reaction>
</comment>
<evidence type="ECO:0000256" key="8">
    <source>
        <dbReference type="ARBA" id="ARBA00022857"/>
    </source>
</evidence>
<dbReference type="InterPro" id="IPR029056">
    <property type="entry name" value="Ribokinase-like"/>
</dbReference>
<feature type="binding site" evidence="17">
    <location>
        <position position="342"/>
    </location>
    <ligand>
        <name>(6S)-NADPHX</name>
        <dbReference type="ChEBI" id="CHEBI:64076"/>
    </ligand>
</feature>
<dbReference type="Gene3D" id="3.40.50.10260">
    <property type="entry name" value="YjeF N-terminal domain"/>
    <property type="match status" value="1"/>
</dbReference>
<comment type="similarity">
    <text evidence="3 19">In the N-terminal section; belongs to the NnrE/AIBP family.</text>
</comment>
<dbReference type="Pfam" id="PF03853">
    <property type="entry name" value="YjeF_N"/>
    <property type="match status" value="1"/>
</dbReference>
<evidence type="ECO:0000313" key="23">
    <source>
        <dbReference type="Proteomes" id="UP000552757"/>
    </source>
</evidence>
<comment type="similarity">
    <text evidence="18">Belongs to the NnrE/AIBP family.</text>
</comment>
<keyword evidence="23" id="KW-1185">Reference proteome</keyword>
<feature type="binding site" evidence="18">
    <location>
        <position position="151"/>
    </location>
    <ligand>
        <name>K(+)</name>
        <dbReference type="ChEBI" id="CHEBI:29103"/>
    </ligand>
</feature>